<dbReference type="PANTHER" id="PTHR12778">
    <property type="entry name" value="SOLUTE CARRIER FAMILY 33 ACETYL-COA TRANSPORTER -RELATED"/>
    <property type="match status" value="1"/>
</dbReference>
<dbReference type="CDD" id="cd17485">
    <property type="entry name" value="MFS_MFSD3"/>
    <property type="match status" value="1"/>
</dbReference>
<dbReference type="AlphaFoldDB" id="A0A4U5UWI3"/>
<keyword evidence="4 7" id="KW-1133">Transmembrane helix</keyword>
<dbReference type="InterPro" id="IPR004752">
    <property type="entry name" value="AmpG_permease/AT-1"/>
</dbReference>
<keyword evidence="2" id="KW-0813">Transport</keyword>
<feature type="region of interest" description="Disordered" evidence="6">
    <location>
        <begin position="406"/>
        <end position="432"/>
    </location>
</feature>
<evidence type="ECO:0000256" key="6">
    <source>
        <dbReference type="SAM" id="MobiDB-lite"/>
    </source>
</evidence>
<accession>A0A4U5UWI3</accession>
<feature type="transmembrane region" description="Helical" evidence="7">
    <location>
        <begin position="159"/>
        <end position="183"/>
    </location>
</feature>
<feature type="transmembrane region" description="Helical" evidence="7">
    <location>
        <begin position="215"/>
        <end position="237"/>
    </location>
</feature>
<reference evidence="8 9" key="1">
    <citation type="submission" date="2019-01" db="EMBL/GenBank/DDBJ databases">
        <title>Genome Assembly of Collichthys lucidus.</title>
        <authorList>
            <person name="Cai M."/>
            <person name="Xiao S."/>
        </authorList>
    </citation>
    <scope>NUCLEOTIDE SEQUENCE [LARGE SCALE GENOMIC DNA]</scope>
    <source>
        <strain evidence="8">JT15FE1705JMU</strain>
        <tissue evidence="8">Muscle</tissue>
    </source>
</reference>
<evidence type="ECO:0000256" key="3">
    <source>
        <dbReference type="ARBA" id="ARBA00022692"/>
    </source>
</evidence>
<evidence type="ECO:0000313" key="8">
    <source>
        <dbReference type="EMBL" id="TKS79081.1"/>
    </source>
</evidence>
<keyword evidence="3 7" id="KW-0812">Transmembrane</keyword>
<proteinExistence type="predicted"/>
<dbReference type="SUPFAM" id="SSF103473">
    <property type="entry name" value="MFS general substrate transporter"/>
    <property type="match status" value="1"/>
</dbReference>
<dbReference type="GO" id="GO:0016020">
    <property type="term" value="C:membrane"/>
    <property type="evidence" value="ECO:0007669"/>
    <property type="project" value="UniProtKB-SubCell"/>
</dbReference>
<keyword evidence="9" id="KW-1185">Reference proteome</keyword>
<dbReference type="InterPro" id="IPR036259">
    <property type="entry name" value="MFS_trans_sf"/>
</dbReference>
<dbReference type="Proteomes" id="UP000298787">
    <property type="component" value="Chromosome 11"/>
</dbReference>
<feature type="transmembrane region" description="Helical" evidence="7">
    <location>
        <begin position="257"/>
        <end position="281"/>
    </location>
</feature>
<evidence type="ECO:0000256" key="1">
    <source>
        <dbReference type="ARBA" id="ARBA00004141"/>
    </source>
</evidence>
<evidence type="ECO:0000256" key="2">
    <source>
        <dbReference type="ARBA" id="ARBA00022448"/>
    </source>
</evidence>
<dbReference type="PANTHER" id="PTHR12778:SF10">
    <property type="entry name" value="MAJOR FACILITATOR SUPERFAMILY DOMAIN-CONTAINING PROTEIN 3"/>
    <property type="match status" value="1"/>
</dbReference>
<evidence type="ECO:0000256" key="5">
    <source>
        <dbReference type="ARBA" id="ARBA00023136"/>
    </source>
</evidence>
<keyword evidence="5 7" id="KW-0472">Membrane</keyword>
<evidence type="ECO:0000313" key="9">
    <source>
        <dbReference type="Proteomes" id="UP000298787"/>
    </source>
</evidence>
<comment type="subcellular location">
    <subcellularLocation>
        <location evidence="1">Membrane</location>
        <topology evidence="1">Multi-pass membrane protein</topology>
    </subcellularLocation>
</comment>
<dbReference type="InterPro" id="IPR024371">
    <property type="entry name" value="AcetylCoA_trans_1-like"/>
</dbReference>
<dbReference type="GO" id="GO:0008521">
    <property type="term" value="F:acetyl-CoA transmembrane transporter activity"/>
    <property type="evidence" value="ECO:0007669"/>
    <property type="project" value="InterPro"/>
</dbReference>
<dbReference type="STRING" id="240159.A0A4U5UWI3"/>
<sequence>MNDKLVFLGLLYFVQGIPYGLQSSLLPVYLRGAGHSLTRIGFTKVLYFPWVLKVLWAPLVDRVGTKRRWLVGTVSGLALTCLSSATLAPEAHIWGVAGTLLAMNSLASVQDIAVDGAAVGLLKGRGELGLGNTAQVVGYKAGSVFAGGGLLAVIDVAGWSWMFMLLTFVYAGVALFVWGAPVLDDESVRGQQPDGSRRGGQGADAVRPWRVWRKLLAVPGTPWTVLIGALMRRVFVLRTVSMVFQSSLLTVLEPSPLMKGMAVLSMSVQHFLGGLITTLTFTTMMHCTQRAEESIQATHYSFLATLEVLGKLTFSALAGGVVDWFGFQVAFLFFLTLSAGTALHVWTATFTGALREHQLKEQPKQNVPHLDALHQSGERLGAHGARVCPCVEFLSCYRPSRIPHMESGLSEGSERKRNRNLRRVRPGSMEEV</sequence>
<organism evidence="8 9">
    <name type="scientific">Collichthys lucidus</name>
    <name type="common">Big head croaker</name>
    <name type="synonym">Sciaena lucida</name>
    <dbReference type="NCBI Taxonomy" id="240159"/>
    <lineage>
        <taxon>Eukaryota</taxon>
        <taxon>Metazoa</taxon>
        <taxon>Chordata</taxon>
        <taxon>Craniata</taxon>
        <taxon>Vertebrata</taxon>
        <taxon>Euteleostomi</taxon>
        <taxon>Actinopterygii</taxon>
        <taxon>Neopterygii</taxon>
        <taxon>Teleostei</taxon>
        <taxon>Neoteleostei</taxon>
        <taxon>Acanthomorphata</taxon>
        <taxon>Eupercaria</taxon>
        <taxon>Sciaenidae</taxon>
        <taxon>Collichthys</taxon>
    </lineage>
</organism>
<feature type="transmembrane region" description="Helical" evidence="7">
    <location>
        <begin position="40"/>
        <end position="57"/>
    </location>
</feature>
<feature type="compositionally biased region" description="Basic residues" evidence="6">
    <location>
        <begin position="416"/>
        <end position="425"/>
    </location>
</feature>
<dbReference type="GO" id="GO:0035348">
    <property type="term" value="P:acetyl-CoA transmembrane transport"/>
    <property type="evidence" value="ECO:0007669"/>
    <property type="project" value="InterPro"/>
</dbReference>
<evidence type="ECO:0000256" key="4">
    <source>
        <dbReference type="ARBA" id="ARBA00022989"/>
    </source>
</evidence>
<feature type="transmembrane region" description="Helical" evidence="7">
    <location>
        <begin position="69"/>
        <end position="88"/>
    </location>
</feature>
<feature type="transmembrane region" description="Helical" evidence="7">
    <location>
        <begin position="331"/>
        <end position="354"/>
    </location>
</feature>
<evidence type="ECO:0000256" key="7">
    <source>
        <dbReference type="SAM" id="Phobius"/>
    </source>
</evidence>
<dbReference type="EMBL" id="CM014088">
    <property type="protein sequence ID" value="TKS79081.1"/>
    <property type="molecule type" value="Genomic_DNA"/>
</dbReference>
<protein>
    <submittedName>
        <fullName evidence="8">Major facilitator superfamily domain-containing protein 3</fullName>
    </submittedName>
</protein>
<dbReference type="Gene3D" id="1.20.1250.20">
    <property type="entry name" value="MFS general substrate transporter like domains"/>
    <property type="match status" value="1"/>
</dbReference>
<gene>
    <name evidence="8" type="ORF">D9C73_012091</name>
</gene>
<name>A0A4U5UWI3_COLLU</name>
<dbReference type="Pfam" id="PF13000">
    <property type="entry name" value="Acatn"/>
    <property type="match status" value="1"/>
</dbReference>
<feature type="transmembrane region" description="Helical" evidence="7">
    <location>
        <begin position="302"/>
        <end position="325"/>
    </location>
</feature>